<evidence type="ECO:0000259" key="4">
    <source>
        <dbReference type="PROSITE" id="PS51635"/>
    </source>
</evidence>
<dbReference type="GO" id="GO:0016042">
    <property type="term" value="P:lipid catabolic process"/>
    <property type="evidence" value="ECO:0007669"/>
    <property type="project" value="UniProtKB-KW"/>
</dbReference>
<dbReference type="SUPFAM" id="SSF52151">
    <property type="entry name" value="FabD/lysophospholipase-like"/>
    <property type="match status" value="1"/>
</dbReference>
<name>A0A6C0E531_9ZZZZ</name>
<keyword evidence="1" id="KW-0378">Hydrolase</keyword>
<dbReference type="PANTHER" id="PTHR14226:SF78">
    <property type="entry name" value="SLR0060 PROTEIN"/>
    <property type="match status" value="1"/>
</dbReference>
<dbReference type="EMBL" id="MN739711">
    <property type="protein sequence ID" value="QHT22525.1"/>
    <property type="molecule type" value="Genomic_DNA"/>
</dbReference>
<dbReference type="Gene3D" id="3.40.1090.10">
    <property type="entry name" value="Cytosolic phospholipase A2 catalytic domain"/>
    <property type="match status" value="1"/>
</dbReference>
<dbReference type="InterPro" id="IPR050301">
    <property type="entry name" value="NTE"/>
</dbReference>
<dbReference type="Pfam" id="PF01734">
    <property type="entry name" value="Patatin"/>
    <property type="match status" value="1"/>
</dbReference>
<keyword evidence="3" id="KW-0443">Lipid metabolism</keyword>
<evidence type="ECO:0000313" key="5">
    <source>
        <dbReference type="EMBL" id="QHT22525.1"/>
    </source>
</evidence>
<reference evidence="5" key="1">
    <citation type="journal article" date="2020" name="Nature">
        <title>Giant virus diversity and host interactions through global metagenomics.</title>
        <authorList>
            <person name="Schulz F."/>
            <person name="Roux S."/>
            <person name="Paez-Espino D."/>
            <person name="Jungbluth S."/>
            <person name="Walsh D.A."/>
            <person name="Denef V.J."/>
            <person name="McMahon K.D."/>
            <person name="Konstantinidis K.T."/>
            <person name="Eloe-Fadrosh E.A."/>
            <person name="Kyrpides N.C."/>
            <person name="Woyke T."/>
        </authorList>
    </citation>
    <scope>NUCLEOTIDE SEQUENCE</scope>
    <source>
        <strain evidence="5">GVMAG-M-3300023179-111</strain>
    </source>
</reference>
<dbReference type="PROSITE" id="PS51635">
    <property type="entry name" value="PNPLA"/>
    <property type="match status" value="1"/>
</dbReference>
<feature type="domain" description="PNPLA" evidence="4">
    <location>
        <begin position="20"/>
        <end position="188"/>
    </location>
</feature>
<dbReference type="GO" id="GO:0016787">
    <property type="term" value="F:hydrolase activity"/>
    <property type="evidence" value="ECO:0007669"/>
    <property type="project" value="UniProtKB-KW"/>
</dbReference>
<evidence type="ECO:0000256" key="1">
    <source>
        <dbReference type="ARBA" id="ARBA00022801"/>
    </source>
</evidence>
<evidence type="ECO:0000256" key="3">
    <source>
        <dbReference type="ARBA" id="ARBA00023098"/>
    </source>
</evidence>
<protein>
    <recommendedName>
        <fullName evidence="4">PNPLA domain-containing protein</fullName>
    </recommendedName>
</protein>
<dbReference type="AlphaFoldDB" id="A0A6C0E531"/>
<proteinExistence type="predicted"/>
<sequence length="295" mass="33433">MLKNILLITIIPLINCCKVLTLSGGGVFGSFESGVLSKLFEQNSTYDIITGISSGSLNAGYLSSIKSGEEYKYINDFKNLWTNISDKEIYSNIYFLNGLSLYDNTPLKHKLTEIYSSRKPIRPIKIGASSLKEGKTKVFTEDDILKYGFVDILMSSTAIPIAFPPHEFLDDIFVDGGLTSNILLNEGIDYCLKEFPNENIYVDVIVCGKKLSIDTSLTMHTKDIFNRLISILLQQVEYSELLHPILEDNIFITVYEQKHEDSYGMLDFTASETLYYEGYNFSNVNVYWINKTIIE</sequence>
<keyword evidence="2" id="KW-0442">Lipid degradation</keyword>
<organism evidence="5">
    <name type="scientific">viral metagenome</name>
    <dbReference type="NCBI Taxonomy" id="1070528"/>
    <lineage>
        <taxon>unclassified sequences</taxon>
        <taxon>metagenomes</taxon>
        <taxon>organismal metagenomes</taxon>
    </lineage>
</organism>
<dbReference type="InterPro" id="IPR016035">
    <property type="entry name" value="Acyl_Trfase/lysoPLipase"/>
</dbReference>
<evidence type="ECO:0000256" key="2">
    <source>
        <dbReference type="ARBA" id="ARBA00022963"/>
    </source>
</evidence>
<dbReference type="InterPro" id="IPR002641">
    <property type="entry name" value="PNPLA_dom"/>
</dbReference>
<dbReference type="PANTHER" id="PTHR14226">
    <property type="entry name" value="NEUROPATHY TARGET ESTERASE/SWISS CHEESE D.MELANOGASTER"/>
    <property type="match status" value="1"/>
</dbReference>
<accession>A0A6C0E531</accession>